<feature type="region of interest" description="Disordered" evidence="1">
    <location>
        <begin position="54"/>
        <end position="91"/>
    </location>
</feature>
<evidence type="ECO:0000313" key="2">
    <source>
        <dbReference type="EMBL" id="KAJ8340434.1"/>
    </source>
</evidence>
<dbReference type="Proteomes" id="UP001152622">
    <property type="component" value="Chromosome 16"/>
</dbReference>
<reference evidence="2" key="1">
    <citation type="journal article" date="2023" name="Science">
        <title>Genome structures resolve the early diversification of teleost fishes.</title>
        <authorList>
            <person name="Parey E."/>
            <person name="Louis A."/>
            <person name="Montfort J."/>
            <person name="Bouchez O."/>
            <person name="Roques C."/>
            <person name="Iampietro C."/>
            <person name="Lluch J."/>
            <person name="Castinel A."/>
            <person name="Donnadieu C."/>
            <person name="Desvignes T."/>
            <person name="Floi Bucao C."/>
            <person name="Jouanno E."/>
            <person name="Wen M."/>
            <person name="Mejri S."/>
            <person name="Dirks R."/>
            <person name="Jansen H."/>
            <person name="Henkel C."/>
            <person name="Chen W.J."/>
            <person name="Zahm M."/>
            <person name="Cabau C."/>
            <person name="Klopp C."/>
            <person name="Thompson A.W."/>
            <person name="Robinson-Rechavi M."/>
            <person name="Braasch I."/>
            <person name="Lecointre G."/>
            <person name="Bobe J."/>
            <person name="Postlethwait J.H."/>
            <person name="Berthelot C."/>
            <person name="Roest Crollius H."/>
            <person name="Guiguen Y."/>
        </authorList>
    </citation>
    <scope>NUCLEOTIDE SEQUENCE</scope>
    <source>
        <strain evidence="2">WJC10195</strain>
    </source>
</reference>
<evidence type="ECO:0000313" key="3">
    <source>
        <dbReference type="Proteomes" id="UP001152622"/>
    </source>
</evidence>
<name>A0A9Q1EKH2_SYNKA</name>
<comment type="caution">
    <text evidence="2">The sequence shown here is derived from an EMBL/GenBank/DDBJ whole genome shotgun (WGS) entry which is preliminary data.</text>
</comment>
<evidence type="ECO:0000256" key="1">
    <source>
        <dbReference type="SAM" id="MobiDB-lite"/>
    </source>
</evidence>
<sequence length="91" mass="10382">MKCVQRGGSEVMADAMQYRDSPLILRLANELRRGWRRVDMKSLAVLQRGQTAREPMRLRMQRDAGGEERDEACDRPRQEALSDGCAADETD</sequence>
<protein>
    <submittedName>
        <fullName evidence="2">Uncharacterized protein</fullName>
    </submittedName>
</protein>
<dbReference type="AlphaFoldDB" id="A0A9Q1EKH2"/>
<organism evidence="2 3">
    <name type="scientific">Synaphobranchus kaupii</name>
    <name type="common">Kaup's arrowtooth eel</name>
    <dbReference type="NCBI Taxonomy" id="118154"/>
    <lineage>
        <taxon>Eukaryota</taxon>
        <taxon>Metazoa</taxon>
        <taxon>Chordata</taxon>
        <taxon>Craniata</taxon>
        <taxon>Vertebrata</taxon>
        <taxon>Euteleostomi</taxon>
        <taxon>Actinopterygii</taxon>
        <taxon>Neopterygii</taxon>
        <taxon>Teleostei</taxon>
        <taxon>Anguilliformes</taxon>
        <taxon>Synaphobranchidae</taxon>
        <taxon>Synaphobranchus</taxon>
    </lineage>
</organism>
<keyword evidence="3" id="KW-1185">Reference proteome</keyword>
<dbReference type="OrthoDB" id="8806754at2759"/>
<gene>
    <name evidence="2" type="ORF">SKAU_G00350670</name>
</gene>
<proteinExistence type="predicted"/>
<accession>A0A9Q1EKH2</accession>
<dbReference type="EMBL" id="JAINUF010000016">
    <property type="protein sequence ID" value="KAJ8340434.1"/>
    <property type="molecule type" value="Genomic_DNA"/>
</dbReference>
<feature type="compositionally biased region" description="Basic and acidic residues" evidence="1">
    <location>
        <begin position="54"/>
        <end position="80"/>
    </location>
</feature>